<sequence>MSYLSARKIVTIPVWKIDSPMGKPKSDVITDEFKETEYCRLDSFPFLPYSTYHVRLVFMLCMHPIQFRNNLLFGCFIQEEEDEEGGDIEIEKKDPTHYSELDPKSMKLECRTMSSKGLKSQLIARLTKALKTEQELEEETATQNQETKEEEKKKEDEKKRGVLERRYTLPEKRCILVYPNAQAKGGKFDCSVMSLSDDEKKDSDKDEKKDKDDKKDEEKKDKDKKDKKEKRKFRTVMPDLLLSCIYFDQNHCGYIVDKDVEEIVHTIGLNLSRAQVKKLVQKVLSRDSFYYRKLTDEAIGEEDEATPKVEVEVDLEKLASGNRELLSSPKKDEPSTPGRRGRGATTKSDEPLTGMVMYNGAMLDIDSLLERLTKGDNSIADYEKKVVELEEEKEQAKKDLKRKEEANSKLASDLKTTKHELSVQLKITNSSESNNRKYLSALMETQNFVQNLANTVTGALGDMASIKVERVTDVKDEPIENGD</sequence>
<name>A0ABY7DFR6_MYAAR</name>
<evidence type="ECO:0000313" key="3">
    <source>
        <dbReference type="EMBL" id="WAQ95550.1"/>
    </source>
</evidence>
<feature type="region of interest" description="Disordered" evidence="2">
    <location>
        <begin position="197"/>
        <end position="229"/>
    </location>
</feature>
<evidence type="ECO:0000256" key="1">
    <source>
        <dbReference type="SAM" id="Coils"/>
    </source>
</evidence>
<feature type="compositionally biased region" description="Basic and acidic residues" evidence="2">
    <location>
        <begin position="146"/>
        <end position="159"/>
    </location>
</feature>
<feature type="compositionally biased region" description="Basic and acidic residues" evidence="2">
    <location>
        <begin position="197"/>
        <end position="226"/>
    </location>
</feature>
<dbReference type="PANTHER" id="PTHR14304:SF11">
    <property type="entry name" value="SAP DOMAIN-CONTAINING PROTEIN"/>
    <property type="match status" value="1"/>
</dbReference>
<evidence type="ECO:0000313" key="4">
    <source>
        <dbReference type="Proteomes" id="UP001164746"/>
    </source>
</evidence>
<keyword evidence="4" id="KW-1185">Reference proteome</keyword>
<dbReference type="PANTHER" id="PTHR14304">
    <property type="entry name" value="CELL DIVISION CYCLE AND APOPTOSIS REGULATOR PROTEIN"/>
    <property type="match status" value="1"/>
</dbReference>
<proteinExistence type="predicted"/>
<dbReference type="EMBL" id="CP111013">
    <property type="protein sequence ID" value="WAQ95550.1"/>
    <property type="molecule type" value="Genomic_DNA"/>
</dbReference>
<gene>
    <name evidence="3" type="ORF">MAR_028240</name>
</gene>
<feature type="coiled-coil region" evidence="1">
    <location>
        <begin position="372"/>
        <end position="420"/>
    </location>
</feature>
<feature type="region of interest" description="Disordered" evidence="2">
    <location>
        <begin position="134"/>
        <end position="159"/>
    </location>
</feature>
<reference evidence="3" key="1">
    <citation type="submission" date="2022-11" db="EMBL/GenBank/DDBJ databases">
        <title>Centuries of genome instability and evolution in soft-shell clam transmissible cancer (bioRxiv).</title>
        <authorList>
            <person name="Hart S.F.M."/>
            <person name="Yonemitsu M.A."/>
            <person name="Giersch R.M."/>
            <person name="Beal B.F."/>
            <person name="Arriagada G."/>
            <person name="Davis B.W."/>
            <person name="Ostrander E.A."/>
            <person name="Goff S.P."/>
            <person name="Metzger M.J."/>
        </authorList>
    </citation>
    <scope>NUCLEOTIDE SEQUENCE</scope>
    <source>
        <strain evidence="3">MELC-2E11</strain>
        <tissue evidence="3">Siphon/mantle</tissue>
    </source>
</reference>
<feature type="region of interest" description="Disordered" evidence="2">
    <location>
        <begin position="322"/>
        <end position="353"/>
    </location>
</feature>
<organism evidence="3 4">
    <name type="scientific">Mya arenaria</name>
    <name type="common">Soft-shell clam</name>
    <dbReference type="NCBI Taxonomy" id="6604"/>
    <lineage>
        <taxon>Eukaryota</taxon>
        <taxon>Metazoa</taxon>
        <taxon>Spiralia</taxon>
        <taxon>Lophotrochozoa</taxon>
        <taxon>Mollusca</taxon>
        <taxon>Bivalvia</taxon>
        <taxon>Autobranchia</taxon>
        <taxon>Heteroconchia</taxon>
        <taxon>Euheterodonta</taxon>
        <taxon>Imparidentia</taxon>
        <taxon>Neoheterodontei</taxon>
        <taxon>Myida</taxon>
        <taxon>Myoidea</taxon>
        <taxon>Myidae</taxon>
        <taxon>Mya</taxon>
    </lineage>
</organism>
<protein>
    <submittedName>
        <fullName evidence="3">CCAR1-like protein</fullName>
    </submittedName>
</protein>
<dbReference type="Proteomes" id="UP001164746">
    <property type="component" value="Chromosome 2"/>
</dbReference>
<evidence type="ECO:0000256" key="2">
    <source>
        <dbReference type="SAM" id="MobiDB-lite"/>
    </source>
</evidence>
<keyword evidence="1" id="KW-0175">Coiled coil</keyword>
<dbReference type="InterPro" id="IPR025224">
    <property type="entry name" value="CCAR1/CCAR2"/>
</dbReference>
<accession>A0ABY7DFR6</accession>